<protein>
    <submittedName>
        <fullName evidence="3">Uncharacterized protein</fullName>
    </submittedName>
</protein>
<feature type="compositionally biased region" description="Basic residues" evidence="1">
    <location>
        <begin position="48"/>
        <end position="65"/>
    </location>
</feature>
<gene>
    <name evidence="3" type="ORF">FBZ95_107425</name>
</gene>
<reference evidence="3 4" key="1">
    <citation type="submission" date="2019-06" db="EMBL/GenBank/DDBJ databases">
        <title>Genomic Encyclopedia of Type Strains, Phase IV (KMG-V): Genome sequencing to study the core and pangenomes of soil and plant-associated prokaryotes.</title>
        <authorList>
            <person name="Whitman W."/>
        </authorList>
    </citation>
    <scope>NUCLEOTIDE SEQUENCE [LARGE SCALE GENOMIC DNA]</scope>
    <source>
        <strain evidence="3 4">BR 10556</strain>
    </source>
</reference>
<dbReference type="AlphaFoldDB" id="A0A560JJU7"/>
<sequence length="234" mass="23485">MMKASGRAALILLAGLFLLFGSAAQAAPASAAGSQSDSAGKQADAVKPSKHRYHSSRRTSSKTARKSSGDNAEGKDTAAKAGEAKSGEAKSGETKTGDKADSGLPASSQMPSEVANANAQLAAADTPPAAAASAMTGRANNNVQAAADNAAAPNAESQIVEPDQPNDLDRALQQDNPPGQKAVLAAAEAQPRPAPVMASSQQSSAWDQSSLIGKIFIGVGTLLTLASAARMFMA</sequence>
<feature type="chain" id="PRO_5022702697" evidence="2">
    <location>
        <begin position="27"/>
        <end position="234"/>
    </location>
</feature>
<evidence type="ECO:0000256" key="2">
    <source>
        <dbReference type="SAM" id="SignalP"/>
    </source>
</evidence>
<proteinExistence type="predicted"/>
<dbReference type="OrthoDB" id="8141590at2"/>
<comment type="caution">
    <text evidence="3">The sequence shown here is derived from an EMBL/GenBank/DDBJ whole genome shotgun (WGS) entry which is preliminary data.</text>
</comment>
<feature type="region of interest" description="Disordered" evidence="1">
    <location>
        <begin position="29"/>
        <end position="115"/>
    </location>
</feature>
<name>A0A560JJU7_9BRAD</name>
<evidence type="ECO:0000313" key="3">
    <source>
        <dbReference type="EMBL" id="TWB71442.1"/>
    </source>
</evidence>
<feature type="signal peptide" evidence="2">
    <location>
        <begin position="1"/>
        <end position="26"/>
    </location>
</feature>
<dbReference type="STRING" id="1399419.A5906_36405"/>
<accession>A0A560JJU7</accession>
<keyword evidence="4" id="KW-1185">Reference proteome</keyword>
<evidence type="ECO:0000256" key="1">
    <source>
        <dbReference type="SAM" id="MobiDB-lite"/>
    </source>
</evidence>
<dbReference type="EMBL" id="VITW01000007">
    <property type="protein sequence ID" value="TWB71442.1"/>
    <property type="molecule type" value="Genomic_DNA"/>
</dbReference>
<feature type="compositionally biased region" description="Basic and acidic residues" evidence="1">
    <location>
        <begin position="72"/>
        <end position="101"/>
    </location>
</feature>
<evidence type="ECO:0000313" key="4">
    <source>
        <dbReference type="Proteomes" id="UP000315914"/>
    </source>
</evidence>
<feature type="region of interest" description="Disordered" evidence="1">
    <location>
        <begin position="147"/>
        <end position="201"/>
    </location>
</feature>
<dbReference type="Proteomes" id="UP000315914">
    <property type="component" value="Unassembled WGS sequence"/>
</dbReference>
<dbReference type="RefSeq" id="WP_080136762.1">
    <property type="nucleotide sequence ID" value="NZ_LWIG01000013.1"/>
</dbReference>
<feature type="compositionally biased region" description="Low complexity" evidence="1">
    <location>
        <begin position="29"/>
        <end position="43"/>
    </location>
</feature>
<keyword evidence="2" id="KW-0732">Signal</keyword>
<organism evidence="3 4">
    <name type="scientific">Bradyrhizobium sacchari</name>
    <dbReference type="NCBI Taxonomy" id="1399419"/>
    <lineage>
        <taxon>Bacteria</taxon>
        <taxon>Pseudomonadati</taxon>
        <taxon>Pseudomonadota</taxon>
        <taxon>Alphaproteobacteria</taxon>
        <taxon>Hyphomicrobiales</taxon>
        <taxon>Nitrobacteraceae</taxon>
        <taxon>Bradyrhizobium</taxon>
    </lineage>
</organism>